<proteinExistence type="predicted"/>
<dbReference type="EnsemblBacteria" id="ABL69553">
    <property type="protein sequence ID" value="ABL69553"/>
    <property type="gene ID" value="Pden_1453"/>
</dbReference>
<dbReference type="STRING" id="318586.Pden_1453"/>
<reference evidence="2" key="1">
    <citation type="submission" date="2006-12" db="EMBL/GenBank/DDBJ databases">
        <title>Complete sequence of chromosome 1 of Paracoccus denitrificans PD1222.</title>
        <authorList>
            <person name="Copeland A."/>
            <person name="Lucas S."/>
            <person name="Lapidus A."/>
            <person name="Barry K."/>
            <person name="Detter J.C."/>
            <person name="Glavina del Rio T."/>
            <person name="Hammon N."/>
            <person name="Israni S."/>
            <person name="Dalin E."/>
            <person name="Tice H."/>
            <person name="Pitluck S."/>
            <person name="Munk A.C."/>
            <person name="Brettin T."/>
            <person name="Bruce D."/>
            <person name="Han C."/>
            <person name="Tapia R."/>
            <person name="Gilna P."/>
            <person name="Schmutz J."/>
            <person name="Larimer F."/>
            <person name="Land M."/>
            <person name="Hauser L."/>
            <person name="Kyrpides N."/>
            <person name="Lykidis A."/>
            <person name="Spiro S."/>
            <person name="Richardson D.J."/>
            <person name="Moir J.W.B."/>
            <person name="Ferguson S.J."/>
            <person name="van Spanning R.J.M."/>
            <person name="Richardson P."/>
        </authorList>
    </citation>
    <scope>NUCLEOTIDE SEQUENCE [LARGE SCALE GENOMIC DNA]</scope>
    <source>
        <strain evidence="2">Pd 1222</strain>
    </source>
</reference>
<dbReference type="OrthoDB" id="7375008at2"/>
<dbReference type="RefSeq" id="WP_011747771.1">
    <property type="nucleotide sequence ID" value="NC_008686.1"/>
</dbReference>
<name>A1B209_PARDP</name>
<dbReference type="InterPro" id="IPR043519">
    <property type="entry name" value="NT_sf"/>
</dbReference>
<dbReference type="eggNOG" id="COG1708">
    <property type="taxonomic scope" value="Bacteria"/>
</dbReference>
<keyword evidence="2" id="KW-1185">Reference proteome</keyword>
<dbReference type="EMBL" id="CP000489">
    <property type="protein sequence ID" value="ABL69553.1"/>
    <property type="molecule type" value="Genomic_DNA"/>
</dbReference>
<dbReference type="GeneID" id="93449842"/>
<accession>A1B209</accession>
<dbReference type="Gene3D" id="3.30.460.10">
    <property type="entry name" value="Beta Polymerase, domain 2"/>
    <property type="match status" value="1"/>
</dbReference>
<evidence type="ECO:0000313" key="1">
    <source>
        <dbReference type="EMBL" id="ABL69553.1"/>
    </source>
</evidence>
<sequence>MSPEQVIDTIKNSLHGAGAVCALFLSGSYASGFQDDLSDLDFVLVTHDGATDAVAALWKKAIVGVGPLVLWRDRQVRPSLINAITESWLRIDAVILRPDQLALQSRDKLRVLFDKEDLYEGMQDHSDTMACKKRRVIYQFEEFLRILGLLSVAIGRQDYINGVTGVFHLRNLLIELMIEETGPPHRGGALHLDRLLTPEQKVAITSLPVPEPTRDAVIQAHLSYAQAYLPRARQLAEEWGLAWPEQFEAATRARLRDTLSIDVPASNQ</sequence>
<dbReference type="SUPFAM" id="SSF81301">
    <property type="entry name" value="Nucleotidyltransferase"/>
    <property type="match status" value="1"/>
</dbReference>
<dbReference type="HOGENOM" id="CLU_1037762_0_0_5"/>
<dbReference type="Proteomes" id="UP000000361">
    <property type="component" value="Chromosome 1"/>
</dbReference>
<gene>
    <name evidence="1" type="ordered locus">Pden_1453</name>
</gene>
<organism evidence="1 2">
    <name type="scientific">Paracoccus denitrificans (strain Pd 1222)</name>
    <dbReference type="NCBI Taxonomy" id="318586"/>
    <lineage>
        <taxon>Bacteria</taxon>
        <taxon>Pseudomonadati</taxon>
        <taxon>Pseudomonadota</taxon>
        <taxon>Alphaproteobacteria</taxon>
        <taxon>Rhodobacterales</taxon>
        <taxon>Paracoccaceae</taxon>
        <taxon>Paracoccus</taxon>
    </lineage>
</organism>
<evidence type="ECO:0000313" key="2">
    <source>
        <dbReference type="Proteomes" id="UP000000361"/>
    </source>
</evidence>
<dbReference type="AlphaFoldDB" id="A1B209"/>
<protein>
    <submittedName>
        <fullName evidence="1">DNA polymerase, beta-like protein</fullName>
    </submittedName>
</protein>
<dbReference type="KEGG" id="pde:Pden_1453"/>